<evidence type="ECO:0000256" key="1">
    <source>
        <dbReference type="ARBA" id="ARBA00022603"/>
    </source>
</evidence>
<dbReference type="GO" id="GO:0032259">
    <property type="term" value="P:methylation"/>
    <property type="evidence" value="ECO:0007669"/>
    <property type="project" value="UniProtKB-KW"/>
</dbReference>
<dbReference type="Proteomes" id="UP001304461">
    <property type="component" value="Unassembled WGS sequence"/>
</dbReference>
<dbReference type="PANTHER" id="PTHR11061:SF30">
    <property type="entry name" value="TRNA (URACIL(54)-C(5))-METHYLTRANSFERASE"/>
    <property type="match status" value="1"/>
</dbReference>
<dbReference type="PROSITE" id="PS50926">
    <property type="entry name" value="TRAM"/>
    <property type="match status" value="1"/>
</dbReference>
<dbReference type="SUPFAM" id="SSF50249">
    <property type="entry name" value="Nucleic acid-binding proteins"/>
    <property type="match status" value="1"/>
</dbReference>
<sequence length="456" mass="49230">MASVGDRLELEITDLGHDGQGVGRHDGQVVFVSGALPGDTVQVRLQAVARRHLVGQLQRVLRPSADRRRPPCILADNCGGCSLQPLADGAQAAWKQRSLEQTLQRIGGLSAPVRPLLAADPTLGYRNRALIPLERRADGRLRAGYYRRGSHQIVNMARCPVLDPRIDALIAPLKADIEASDWPIDRHGNDPEAVEGPGLRHLGLRVGAATGELLITLISSHDDLPGLEALADAWCERWPELVGVCLNLQPLPTNRLMGDETRVIRGREWLHESFAGLRFRIAADTFFQVNTRQAERLVPPLTEALGPVPAGGSLLDAYCGIGTYSLPLAAAGWLVSGLELHPGAVAMARLNASANGLEGRASFEQSDVPQVLEERLQGQQALVLDPPRKGLNPVAIAAILAARPERIAYVSCDPAALARDLAQLCGPGVYRLNWVQPVDFFPNTSHVEALAALERL</sequence>
<proteinExistence type="inferred from homology"/>
<keyword evidence="7" id="KW-1185">Reference proteome</keyword>
<dbReference type="SUPFAM" id="SSF53335">
    <property type="entry name" value="S-adenosyl-L-methionine-dependent methyltransferases"/>
    <property type="match status" value="1"/>
</dbReference>
<evidence type="ECO:0000256" key="2">
    <source>
        <dbReference type="ARBA" id="ARBA00022679"/>
    </source>
</evidence>
<comment type="similarity">
    <text evidence="4">Belongs to the class I-like SAM-binding methyltransferase superfamily. RNA M5U methyltransferase family.</text>
</comment>
<dbReference type="PANTHER" id="PTHR11061">
    <property type="entry name" value="RNA M5U METHYLTRANSFERASE"/>
    <property type="match status" value="1"/>
</dbReference>
<protein>
    <submittedName>
        <fullName evidence="6">23S rRNA (Uracil(1939)-C(5))-methyltransferase RlmD</fullName>
        <ecNumber evidence="6">2.1.1.190</ecNumber>
    </submittedName>
</protein>
<organism evidence="6 7">
    <name type="scientific">Cyanobium gracile UHCC 0139</name>
    <dbReference type="NCBI Taxonomy" id="3110308"/>
    <lineage>
        <taxon>Bacteria</taxon>
        <taxon>Bacillati</taxon>
        <taxon>Cyanobacteriota</taxon>
        <taxon>Cyanophyceae</taxon>
        <taxon>Synechococcales</taxon>
        <taxon>Prochlorococcaceae</taxon>
        <taxon>Cyanobium</taxon>
    </lineage>
</organism>
<evidence type="ECO:0000259" key="5">
    <source>
        <dbReference type="PROSITE" id="PS50926"/>
    </source>
</evidence>
<dbReference type="Gene3D" id="3.40.50.150">
    <property type="entry name" value="Vaccinia Virus protein VP39"/>
    <property type="match status" value="1"/>
</dbReference>
<evidence type="ECO:0000256" key="4">
    <source>
        <dbReference type="PROSITE-ProRule" id="PRU01024"/>
    </source>
</evidence>
<dbReference type="Pfam" id="PF01938">
    <property type="entry name" value="TRAM"/>
    <property type="match status" value="1"/>
</dbReference>
<comment type="caution">
    <text evidence="6">The sequence shown here is derived from an EMBL/GenBank/DDBJ whole genome shotgun (WGS) entry which is preliminary data.</text>
</comment>
<dbReference type="Gene3D" id="2.40.50.1070">
    <property type="match status" value="1"/>
</dbReference>
<dbReference type="InterPro" id="IPR012340">
    <property type="entry name" value="NA-bd_OB-fold"/>
</dbReference>
<accession>A0ABU5RS14</accession>
<dbReference type="RefSeq" id="WP_323304660.1">
    <property type="nucleotide sequence ID" value="NZ_JAYGHX010000002.1"/>
</dbReference>
<feature type="binding site" evidence="4">
    <location>
        <position position="385"/>
    </location>
    <ligand>
        <name>S-adenosyl-L-methionine</name>
        <dbReference type="ChEBI" id="CHEBI:59789"/>
    </ligand>
</feature>
<dbReference type="InterPro" id="IPR029063">
    <property type="entry name" value="SAM-dependent_MTases_sf"/>
</dbReference>
<feature type="binding site" evidence="4">
    <location>
        <position position="318"/>
    </location>
    <ligand>
        <name>S-adenosyl-L-methionine</name>
        <dbReference type="ChEBI" id="CHEBI:59789"/>
    </ligand>
</feature>
<evidence type="ECO:0000313" key="6">
    <source>
        <dbReference type="EMBL" id="MEA5390571.1"/>
    </source>
</evidence>
<dbReference type="InterPro" id="IPR002792">
    <property type="entry name" value="TRAM_dom"/>
</dbReference>
<gene>
    <name evidence="6" type="primary">rlmD</name>
    <name evidence="6" type="ORF">VB738_04765</name>
</gene>
<feature type="binding site" evidence="4">
    <location>
        <position position="339"/>
    </location>
    <ligand>
        <name>S-adenosyl-L-methionine</name>
        <dbReference type="ChEBI" id="CHEBI:59789"/>
    </ligand>
</feature>
<dbReference type="GO" id="GO:0008168">
    <property type="term" value="F:methyltransferase activity"/>
    <property type="evidence" value="ECO:0007669"/>
    <property type="project" value="UniProtKB-KW"/>
</dbReference>
<dbReference type="InterPro" id="IPR010280">
    <property type="entry name" value="U5_MeTrfase_fam"/>
</dbReference>
<name>A0ABU5RS14_9CYAN</name>
<feature type="binding site" evidence="4">
    <location>
        <position position="288"/>
    </location>
    <ligand>
        <name>S-adenosyl-L-methionine</name>
        <dbReference type="ChEBI" id="CHEBI:59789"/>
    </ligand>
</feature>
<dbReference type="PROSITE" id="PS51687">
    <property type="entry name" value="SAM_MT_RNA_M5U"/>
    <property type="match status" value="1"/>
</dbReference>
<feature type="domain" description="TRAM" evidence="5">
    <location>
        <begin position="1"/>
        <end position="59"/>
    </location>
</feature>
<dbReference type="EC" id="2.1.1.190" evidence="6"/>
<dbReference type="EMBL" id="JAYGHX010000002">
    <property type="protein sequence ID" value="MEA5390571.1"/>
    <property type="molecule type" value="Genomic_DNA"/>
</dbReference>
<evidence type="ECO:0000256" key="3">
    <source>
        <dbReference type="ARBA" id="ARBA00022691"/>
    </source>
</evidence>
<keyword evidence="3 4" id="KW-0949">S-adenosyl-L-methionine</keyword>
<dbReference type="NCBIfam" id="TIGR00479">
    <property type="entry name" value="rumA"/>
    <property type="match status" value="1"/>
</dbReference>
<reference evidence="6 7" key="1">
    <citation type="submission" date="2023-12" db="EMBL/GenBank/DDBJ databases">
        <title>Baltic Sea Cyanobacteria.</title>
        <authorList>
            <person name="Delbaje E."/>
            <person name="Fewer D.P."/>
            <person name="Shishido T.K."/>
        </authorList>
    </citation>
    <scope>NUCLEOTIDE SEQUENCE [LARGE SCALE GENOMIC DNA]</scope>
    <source>
        <strain evidence="6 7">UHCC 0139</strain>
    </source>
</reference>
<evidence type="ECO:0000313" key="7">
    <source>
        <dbReference type="Proteomes" id="UP001304461"/>
    </source>
</evidence>
<keyword evidence="1 4" id="KW-0489">Methyltransferase</keyword>
<dbReference type="Gene3D" id="2.40.50.140">
    <property type="entry name" value="Nucleic acid-binding proteins"/>
    <property type="match status" value="1"/>
</dbReference>
<keyword evidence="2 4" id="KW-0808">Transferase</keyword>
<dbReference type="Pfam" id="PF05958">
    <property type="entry name" value="tRNA_U5-meth_tr"/>
    <property type="match status" value="1"/>
</dbReference>
<feature type="active site" description="Nucleophile" evidence="4">
    <location>
        <position position="412"/>
    </location>
</feature>
<dbReference type="CDD" id="cd02440">
    <property type="entry name" value="AdoMet_MTases"/>
    <property type="match status" value="1"/>
</dbReference>